<dbReference type="EMBL" id="BMIK01000013">
    <property type="protein sequence ID" value="GGC38538.1"/>
    <property type="molecule type" value="Genomic_DNA"/>
</dbReference>
<name>A0ABQ1MG78_9SPHI</name>
<gene>
    <name evidence="2" type="ORF">GCM10011386_33320</name>
</gene>
<comment type="caution">
    <text evidence="2">The sequence shown here is derived from an EMBL/GenBank/DDBJ whole genome shotgun (WGS) entry which is preliminary data.</text>
</comment>
<evidence type="ECO:0000313" key="2">
    <source>
        <dbReference type="EMBL" id="GGC38538.1"/>
    </source>
</evidence>
<proteinExistence type="predicted"/>
<feature type="transmembrane region" description="Helical" evidence="1">
    <location>
        <begin position="20"/>
        <end position="42"/>
    </location>
</feature>
<protein>
    <submittedName>
        <fullName evidence="2">Uncharacterized protein</fullName>
    </submittedName>
</protein>
<keyword evidence="1" id="KW-0812">Transmembrane</keyword>
<accession>A0ABQ1MG78</accession>
<reference evidence="3" key="1">
    <citation type="journal article" date="2019" name="Int. J. Syst. Evol. Microbiol.">
        <title>The Global Catalogue of Microorganisms (GCM) 10K type strain sequencing project: providing services to taxonomists for standard genome sequencing and annotation.</title>
        <authorList>
            <consortium name="The Broad Institute Genomics Platform"/>
            <consortium name="The Broad Institute Genome Sequencing Center for Infectious Disease"/>
            <person name="Wu L."/>
            <person name="Ma J."/>
        </authorList>
    </citation>
    <scope>NUCLEOTIDE SEQUENCE [LARGE SCALE GENOMIC DNA]</scope>
    <source>
        <strain evidence="3">CGMCC 1.15342</strain>
    </source>
</reference>
<evidence type="ECO:0000256" key="1">
    <source>
        <dbReference type="SAM" id="Phobius"/>
    </source>
</evidence>
<feature type="transmembrane region" description="Helical" evidence="1">
    <location>
        <begin position="54"/>
        <end position="74"/>
    </location>
</feature>
<keyword evidence="1" id="KW-1133">Transmembrane helix</keyword>
<dbReference type="Proteomes" id="UP000597338">
    <property type="component" value="Unassembled WGS sequence"/>
</dbReference>
<feature type="transmembrane region" description="Helical" evidence="1">
    <location>
        <begin position="94"/>
        <end position="115"/>
    </location>
</feature>
<sequence length="127" mass="14949">MTYLFGTISDVQGIDFPRLIIDGFFVFFSISMVSTICFEFYFDHTIKSNKYVNIVIVLFSIILVLISMVGYAYIYVAKNFTNTININITAYKTIQLWVFFIAALLTYALKAITYYTQYIDRIRRRYI</sequence>
<keyword evidence="3" id="KW-1185">Reference proteome</keyword>
<evidence type="ECO:0000313" key="3">
    <source>
        <dbReference type="Proteomes" id="UP000597338"/>
    </source>
</evidence>
<organism evidence="2 3">
    <name type="scientific">Parapedobacter defluvii</name>
    <dbReference type="NCBI Taxonomy" id="2045106"/>
    <lineage>
        <taxon>Bacteria</taxon>
        <taxon>Pseudomonadati</taxon>
        <taxon>Bacteroidota</taxon>
        <taxon>Sphingobacteriia</taxon>
        <taxon>Sphingobacteriales</taxon>
        <taxon>Sphingobacteriaceae</taxon>
        <taxon>Parapedobacter</taxon>
    </lineage>
</organism>
<keyword evidence="1" id="KW-0472">Membrane</keyword>